<evidence type="ECO:0000256" key="1">
    <source>
        <dbReference type="ARBA" id="ARBA00004718"/>
    </source>
</evidence>
<keyword evidence="3" id="KW-0808">Transferase</keyword>
<dbReference type="Pfam" id="PF14324">
    <property type="entry name" value="PINIT"/>
    <property type="match status" value="1"/>
</dbReference>
<feature type="region of interest" description="Disordered" evidence="9">
    <location>
        <begin position="489"/>
        <end position="661"/>
    </location>
</feature>
<evidence type="ECO:0000256" key="3">
    <source>
        <dbReference type="ARBA" id="ARBA00022679"/>
    </source>
</evidence>
<dbReference type="Gene3D" id="3.30.40.10">
    <property type="entry name" value="Zinc/RING finger domain, C3HC4 (zinc finger)"/>
    <property type="match status" value="1"/>
</dbReference>
<evidence type="ECO:0000259" key="11">
    <source>
        <dbReference type="PROSITE" id="PS51466"/>
    </source>
</evidence>
<name>A0A9P6ESN5_9AGAR</name>
<feature type="compositionally biased region" description="Polar residues" evidence="9">
    <location>
        <begin position="506"/>
        <end position="526"/>
    </location>
</feature>
<accession>A0A9P6ESN5</accession>
<dbReference type="Proteomes" id="UP000807306">
    <property type="component" value="Unassembled WGS sequence"/>
</dbReference>
<dbReference type="PROSITE" id="PS51044">
    <property type="entry name" value="ZF_SP_RING"/>
    <property type="match status" value="1"/>
</dbReference>
<dbReference type="PROSITE" id="PS51466">
    <property type="entry name" value="PINIT"/>
    <property type="match status" value="1"/>
</dbReference>
<reference evidence="12" key="1">
    <citation type="submission" date="2020-11" db="EMBL/GenBank/DDBJ databases">
        <authorList>
            <consortium name="DOE Joint Genome Institute"/>
            <person name="Ahrendt S."/>
            <person name="Riley R."/>
            <person name="Andreopoulos W."/>
            <person name="Labutti K."/>
            <person name="Pangilinan J."/>
            <person name="Ruiz-Duenas F.J."/>
            <person name="Barrasa J.M."/>
            <person name="Sanchez-Garcia M."/>
            <person name="Camarero S."/>
            <person name="Miyauchi S."/>
            <person name="Serrano A."/>
            <person name="Linde D."/>
            <person name="Babiker R."/>
            <person name="Drula E."/>
            <person name="Ayuso-Fernandez I."/>
            <person name="Pacheco R."/>
            <person name="Padilla G."/>
            <person name="Ferreira P."/>
            <person name="Barriuso J."/>
            <person name="Kellner H."/>
            <person name="Castanera R."/>
            <person name="Alfaro M."/>
            <person name="Ramirez L."/>
            <person name="Pisabarro A.G."/>
            <person name="Kuo A."/>
            <person name="Tritt A."/>
            <person name="Lipzen A."/>
            <person name="He G."/>
            <person name="Yan M."/>
            <person name="Ng V."/>
            <person name="Cullen D."/>
            <person name="Martin F."/>
            <person name="Rosso M.-N."/>
            <person name="Henrissat B."/>
            <person name="Hibbett D."/>
            <person name="Martinez A.T."/>
            <person name="Grigoriev I.V."/>
        </authorList>
    </citation>
    <scope>NUCLEOTIDE SEQUENCE</scope>
    <source>
        <strain evidence="12">CBS 506.95</strain>
    </source>
</reference>
<evidence type="ECO:0000313" key="12">
    <source>
        <dbReference type="EMBL" id="KAF9535418.1"/>
    </source>
</evidence>
<sequence length="661" mass="72308">MATTEAWIDFDQIRHSIKNNTVDKLKQILTGLNDECGMHLAKSGKKQELIDRIVETLDQSRRTNNEDRYTRSKAVVYQVRNTGHYTPSNRALPMGMVQSASASHASFDPPKMNAYSAGTSAGTSSIAHYDPYAPPRRPTTVSAPVASSSTTGKAFPIRFRESPFFSIEQAVSSVVECPESTSATDRRSANLTFTLTNDQITKLKTAGTMYQLRLFCTSSIFFAGISAFKMSPMPCPIEFPPTCEVRINNTAVQANLKGLKKKPGTAPPPDITTFTRLSGSTKVDMVYVNSQQPVQSKKFFMIVMLVEATTTDALVSKLKTTNYRSAQDIKQNMLESLNEDDDIIAGPQKMSLRCPLTFVRVSTPCRSEKCVHSQCFDATSWFTMMEQTTTWLCPVCERVLDHKDLIIDGYFDEILKATDEDVEDVIVEADGEWHTSDGRYASAGWKAAHPPKSLSPTKVEDTGTPAPLANGTGQVNGKGKAPEVEIFILDSDEDDDEGRVQRELSYASSSRTSYDTIPATQQSQGGATVIDLTLDSDEEETPPPPVNNYGKRKASEANIDSVSLPEQLWKKGRIDSSRILPAPRPSGPISNGMHPPMSNHRPAAPLPYSSSMQGHNLPPVLPPPSYGRSGSANSQVQLPPISSSFTSRQSGSSPHNTGWSS</sequence>
<dbReference type="GO" id="GO:0000785">
    <property type="term" value="C:chromatin"/>
    <property type="evidence" value="ECO:0007669"/>
    <property type="project" value="TreeGrafter"/>
</dbReference>
<dbReference type="Pfam" id="PF02891">
    <property type="entry name" value="zf-MIZ"/>
    <property type="match status" value="1"/>
</dbReference>
<evidence type="ECO:0000256" key="8">
    <source>
        <dbReference type="PROSITE-ProRule" id="PRU00452"/>
    </source>
</evidence>
<feature type="compositionally biased region" description="Polar residues" evidence="9">
    <location>
        <begin position="628"/>
        <end position="641"/>
    </location>
</feature>
<evidence type="ECO:0000256" key="4">
    <source>
        <dbReference type="ARBA" id="ARBA00022723"/>
    </source>
</evidence>
<organism evidence="12 13">
    <name type="scientific">Crepidotus variabilis</name>
    <dbReference type="NCBI Taxonomy" id="179855"/>
    <lineage>
        <taxon>Eukaryota</taxon>
        <taxon>Fungi</taxon>
        <taxon>Dikarya</taxon>
        <taxon>Basidiomycota</taxon>
        <taxon>Agaricomycotina</taxon>
        <taxon>Agaricomycetes</taxon>
        <taxon>Agaricomycetidae</taxon>
        <taxon>Agaricales</taxon>
        <taxon>Agaricineae</taxon>
        <taxon>Crepidotaceae</taxon>
        <taxon>Crepidotus</taxon>
    </lineage>
</organism>
<gene>
    <name evidence="12" type="ORF">CPB83DRAFT_841709</name>
</gene>
<dbReference type="PANTHER" id="PTHR10782:SF4">
    <property type="entry name" value="TONALLI, ISOFORM E"/>
    <property type="match status" value="1"/>
</dbReference>
<dbReference type="InterPro" id="IPR038654">
    <property type="entry name" value="PINIT_sf"/>
</dbReference>
<evidence type="ECO:0000259" key="10">
    <source>
        <dbReference type="PROSITE" id="PS51044"/>
    </source>
</evidence>
<dbReference type="GO" id="GO:0008270">
    <property type="term" value="F:zinc ion binding"/>
    <property type="evidence" value="ECO:0007669"/>
    <property type="project" value="UniProtKB-KW"/>
</dbReference>
<dbReference type="InterPro" id="IPR023321">
    <property type="entry name" value="PINIT"/>
</dbReference>
<proteinExistence type="inferred from homology"/>
<evidence type="ECO:0000256" key="9">
    <source>
        <dbReference type="SAM" id="MobiDB-lite"/>
    </source>
</evidence>
<comment type="similarity">
    <text evidence="2">Belongs to the PIAS family.</text>
</comment>
<keyword evidence="4" id="KW-0479">Metal-binding</keyword>
<comment type="pathway">
    <text evidence="1">Protein modification; protein sumoylation.</text>
</comment>
<dbReference type="Gene3D" id="2.60.120.780">
    <property type="entry name" value="PINIT domain"/>
    <property type="match status" value="1"/>
</dbReference>
<dbReference type="EMBL" id="MU157824">
    <property type="protein sequence ID" value="KAF9535418.1"/>
    <property type="molecule type" value="Genomic_DNA"/>
</dbReference>
<evidence type="ECO:0000256" key="6">
    <source>
        <dbReference type="ARBA" id="ARBA00022786"/>
    </source>
</evidence>
<dbReference type="OrthoDB" id="28127at2759"/>
<comment type="caution">
    <text evidence="12">The sequence shown here is derived from an EMBL/GenBank/DDBJ whole genome shotgun (WGS) entry which is preliminary data.</text>
</comment>
<dbReference type="GO" id="GO:0016925">
    <property type="term" value="P:protein sumoylation"/>
    <property type="evidence" value="ECO:0007669"/>
    <property type="project" value="TreeGrafter"/>
</dbReference>
<keyword evidence="7" id="KW-0862">Zinc</keyword>
<evidence type="ECO:0000256" key="2">
    <source>
        <dbReference type="ARBA" id="ARBA00005383"/>
    </source>
</evidence>
<dbReference type="GO" id="GO:0061665">
    <property type="term" value="F:SUMO ligase activity"/>
    <property type="evidence" value="ECO:0007669"/>
    <property type="project" value="TreeGrafter"/>
</dbReference>
<feature type="region of interest" description="Disordered" evidence="9">
    <location>
        <begin position="444"/>
        <end position="477"/>
    </location>
</feature>
<keyword evidence="6" id="KW-0833">Ubl conjugation pathway</keyword>
<evidence type="ECO:0000256" key="7">
    <source>
        <dbReference type="ARBA" id="ARBA00022833"/>
    </source>
</evidence>
<dbReference type="InterPro" id="IPR004181">
    <property type="entry name" value="Znf_MIZ"/>
</dbReference>
<evidence type="ECO:0000256" key="5">
    <source>
        <dbReference type="ARBA" id="ARBA00022771"/>
    </source>
</evidence>
<keyword evidence="13" id="KW-1185">Reference proteome</keyword>
<dbReference type="InterPro" id="IPR013083">
    <property type="entry name" value="Znf_RING/FYVE/PHD"/>
</dbReference>
<feature type="compositionally biased region" description="Low complexity" evidence="9">
    <location>
        <begin position="642"/>
        <end position="653"/>
    </location>
</feature>
<protein>
    <submittedName>
        <fullName evidence="12">PINIT domain-containing protein</fullName>
    </submittedName>
</protein>
<feature type="domain" description="PINIT" evidence="11">
    <location>
        <begin position="137"/>
        <end position="309"/>
    </location>
</feature>
<evidence type="ECO:0000313" key="13">
    <source>
        <dbReference type="Proteomes" id="UP000807306"/>
    </source>
</evidence>
<feature type="domain" description="SP-RING-type" evidence="10">
    <location>
        <begin position="339"/>
        <end position="424"/>
    </location>
</feature>
<dbReference type="AlphaFoldDB" id="A0A9P6ESN5"/>
<dbReference type="PANTHER" id="PTHR10782">
    <property type="entry name" value="ZINC FINGER MIZ DOMAIN-CONTAINING PROTEIN"/>
    <property type="match status" value="1"/>
</dbReference>
<keyword evidence="5 8" id="KW-0863">Zinc-finger</keyword>